<gene>
    <name evidence="1" type="ORF">M9H77_24614</name>
</gene>
<evidence type="ECO:0000313" key="1">
    <source>
        <dbReference type="EMBL" id="KAI5665291.1"/>
    </source>
</evidence>
<organism evidence="1 2">
    <name type="scientific">Catharanthus roseus</name>
    <name type="common">Madagascar periwinkle</name>
    <name type="synonym">Vinca rosea</name>
    <dbReference type="NCBI Taxonomy" id="4058"/>
    <lineage>
        <taxon>Eukaryota</taxon>
        <taxon>Viridiplantae</taxon>
        <taxon>Streptophyta</taxon>
        <taxon>Embryophyta</taxon>
        <taxon>Tracheophyta</taxon>
        <taxon>Spermatophyta</taxon>
        <taxon>Magnoliopsida</taxon>
        <taxon>eudicotyledons</taxon>
        <taxon>Gunneridae</taxon>
        <taxon>Pentapetalae</taxon>
        <taxon>asterids</taxon>
        <taxon>lamiids</taxon>
        <taxon>Gentianales</taxon>
        <taxon>Apocynaceae</taxon>
        <taxon>Rauvolfioideae</taxon>
        <taxon>Vinceae</taxon>
        <taxon>Catharanthinae</taxon>
        <taxon>Catharanthus</taxon>
    </lineage>
</organism>
<reference evidence="2" key="1">
    <citation type="journal article" date="2023" name="Nat. Plants">
        <title>Single-cell RNA sequencing provides a high-resolution roadmap for understanding the multicellular compartmentation of specialized metabolism.</title>
        <authorList>
            <person name="Sun S."/>
            <person name="Shen X."/>
            <person name="Li Y."/>
            <person name="Li Y."/>
            <person name="Wang S."/>
            <person name="Li R."/>
            <person name="Zhang H."/>
            <person name="Shen G."/>
            <person name="Guo B."/>
            <person name="Wei J."/>
            <person name="Xu J."/>
            <person name="St-Pierre B."/>
            <person name="Chen S."/>
            <person name="Sun C."/>
        </authorList>
    </citation>
    <scope>NUCLEOTIDE SEQUENCE [LARGE SCALE GENOMIC DNA]</scope>
</reference>
<name>A0ACC0AWZ5_CATRO</name>
<accession>A0ACC0AWZ5</accession>
<evidence type="ECO:0000313" key="2">
    <source>
        <dbReference type="Proteomes" id="UP001060085"/>
    </source>
</evidence>
<dbReference type="EMBL" id="CM044705">
    <property type="protein sequence ID" value="KAI5665291.1"/>
    <property type="molecule type" value="Genomic_DNA"/>
</dbReference>
<proteinExistence type="predicted"/>
<keyword evidence="2" id="KW-1185">Reference proteome</keyword>
<comment type="caution">
    <text evidence="1">The sequence shown here is derived from an EMBL/GenBank/DDBJ whole genome shotgun (WGS) entry which is preliminary data.</text>
</comment>
<sequence>MSHHEMRRRSEDSSVLSGEDYLTNFLGRDRMEFETLSPSHQPKISHRLLSAAVPVLFIAISYVDPGKWAAAVEGGARFGFDLVLPVLIFNLAAIFCHYISARIAVITGKDLAQKFFSEALLSKEHAIHICSEEYENVTCIFLGAQAEVSMIVLDLMMVLGTAYGLNILFGIDLFTGVFLTALNAALFPFLAMLLVS</sequence>
<protein>
    <submittedName>
        <fullName evidence="1">Uncharacterized protein</fullName>
    </submittedName>
</protein>
<dbReference type="Proteomes" id="UP001060085">
    <property type="component" value="Linkage Group LG05"/>
</dbReference>